<dbReference type="RefSeq" id="WP_339960854.1">
    <property type="nucleotide sequence ID" value="NZ_JAWMWH010000003.1"/>
</dbReference>
<protein>
    <submittedName>
        <fullName evidence="1">Host-nuclease inhibitor Gam family protein</fullName>
    </submittedName>
</protein>
<comment type="caution">
    <text evidence="1">The sequence shown here is derived from an EMBL/GenBank/DDBJ whole genome shotgun (WGS) entry which is preliminary data.</text>
</comment>
<sequence>MDELNVNNEEQEFKIDSDQLANWAFMKIAENDAEVKRLKEQHQVYIKQADEWYQRKASKAIDSSEYLKQKLDEYRQTQPNQKVDVPAGQTIVRHTNKPIYDDVKLTEYVRSNAPEMLKYSVDKTKFKKTIKNVDGKAIDENGQIVDGMHFEQNESVSFKLNK</sequence>
<dbReference type="SUPFAM" id="SSF161266">
    <property type="entry name" value="Gam-like"/>
    <property type="match status" value="1"/>
</dbReference>
<dbReference type="Pfam" id="PF07352">
    <property type="entry name" value="Phage_Mu_Gam"/>
    <property type="match status" value="1"/>
</dbReference>
<reference evidence="1 2" key="1">
    <citation type="submission" date="2023-10" db="EMBL/GenBank/DDBJ databases">
        <title>Nicoliella lavandulae sp. nov. isolated from Lavandula angustifolia flowers.</title>
        <authorList>
            <person name="Alcantara C."/>
            <person name="Zuniga M."/>
            <person name="Landete J.M."/>
            <person name="Monedero V."/>
        </authorList>
    </citation>
    <scope>NUCLEOTIDE SEQUENCE [LARGE SCALE GENOMIC DNA]</scope>
    <source>
        <strain evidence="1 2">Es01</strain>
    </source>
</reference>
<gene>
    <name evidence="1" type="ORF">R4146_07605</name>
</gene>
<evidence type="ECO:0000313" key="2">
    <source>
        <dbReference type="Proteomes" id="UP001370590"/>
    </source>
</evidence>
<evidence type="ECO:0000313" key="1">
    <source>
        <dbReference type="EMBL" id="MEJ6401006.1"/>
    </source>
</evidence>
<dbReference type="InterPro" id="IPR009951">
    <property type="entry name" value="Host-nuc_inhib_Gam"/>
</dbReference>
<accession>A0ABU8SMA0</accession>
<name>A0ABU8SMA0_9LACO</name>
<dbReference type="Proteomes" id="UP001370590">
    <property type="component" value="Unassembled WGS sequence"/>
</dbReference>
<organism evidence="1 2">
    <name type="scientific">Nicoliella lavandulae</name>
    <dbReference type="NCBI Taxonomy" id="3082954"/>
    <lineage>
        <taxon>Bacteria</taxon>
        <taxon>Bacillati</taxon>
        <taxon>Bacillota</taxon>
        <taxon>Bacilli</taxon>
        <taxon>Lactobacillales</taxon>
        <taxon>Lactobacillaceae</taxon>
        <taxon>Nicoliella</taxon>
    </lineage>
</organism>
<keyword evidence="2" id="KW-1185">Reference proteome</keyword>
<proteinExistence type="predicted"/>
<dbReference type="EMBL" id="JAWMWH010000003">
    <property type="protein sequence ID" value="MEJ6401006.1"/>
    <property type="molecule type" value="Genomic_DNA"/>
</dbReference>